<name>A0A1G2Q3C3_9BACT</name>
<reference evidence="1 2" key="1">
    <citation type="journal article" date="2016" name="Nat. Commun.">
        <title>Thousands of microbial genomes shed light on interconnected biogeochemical processes in an aquifer system.</title>
        <authorList>
            <person name="Anantharaman K."/>
            <person name="Brown C.T."/>
            <person name="Hug L.A."/>
            <person name="Sharon I."/>
            <person name="Castelle C.J."/>
            <person name="Probst A.J."/>
            <person name="Thomas B.C."/>
            <person name="Singh A."/>
            <person name="Wilkins M.J."/>
            <person name="Karaoz U."/>
            <person name="Brodie E.L."/>
            <person name="Williams K.H."/>
            <person name="Hubbard S.S."/>
            <person name="Banfield J.F."/>
        </authorList>
    </citation>
    <scope>NUCLEOTIDE SEQUENCE [LARGE SCALE GENOMIC DNA]</scope>
</reference>
<dbReference type="EMBL" id="MHTA01000013">
    <property type="protein sequence ID" value="OHA54351.1"/>
    <property type="molecule type" value="Genomic_DNA"/>
</dbReference>
<dbReference type="Proteomes" id="UP000177649">
    <property type="component" value="Unassembled WGS sequence"/>
</dbReference>
<dbReference type="AlphaFoldDB" id="A0A1G2Q3C3"/>
<accession>A0A1G2Q3C3</accession>
<evidence type="ECO:0000313" key="2">
    <source>
        <dbReference type="Proteomes" id="UP000177649"/>
    </source>
</evidence>
<comment type="caution">
    <text evidence="1">The sequence shown here is derived from an EMBL/GenBank/DDBJ whole genome shotgun (WGS) entry which is preliminary data.</text>
</comment>
<proteinExistence type="predicted"/>
<organism evidence="1 2">
    <name type="scientific">Candidatus Terrybacteria bacterium RIFCSPLOWO2_02_42_20</name>
    <dbReference type="NCBI Taxonomy" id="1802370"/>
    <lineage>
        <taxon>Bacteria</taxon>
        <taxon>Candidatus Terryibacteriota</taxon>
    </lineage>
</organism>
<protein>
    <submittedName>
        <fullName evidence="1">Uncharacterized protein</fullName>
    </submittedName>
</protein>
<gene>
    <name evidence="1" type="ORF">A2Z62_01625</name>
</gene>
<sequence length="107" mass="12509">MTTLQKCPVIVIDPDEDRAEEVRKMLERSMEKVAVINTKCLSSCQFKEISELVCDGNYLKLFYGCSENFFKETIESLSLKSGELKYIGWKLDISKIVICFWNHNWCR</sequence>
<evidence type="ECO:0000313" key="1">
    <source>
        <dbReference type="EMBL" id="OHA54351.1"/>
    </source>
</evidence>